<dbReference type="PANTHER" id="PTHR31313">
    <property type="entry name" value="TY1 ENHANCER ACTIVATOR"/>
    <property type="match status" value="1"/>
</dbReference>
<comment type="subcellular location">
    <subcellularLocation>
        <location evidence="1">Nucleus</location>
    </subcellularLocation>
</comment>
<dbReference type="InterPro" id="IPR036864">
    <property type="entry name" value="Zn2-C6_fun-type_DNA-bd_sf"/>
</dbReference>
<feature type="compositionally biased region" description="Polar residues" evidence="8">
    <location>
        <begin position="59"/>
        <end position="68"/>
    </location>
</feature>
<evidence type="ECO:0000313" key="10">
    <source>
        <dbReference type="EMBL" id="KXH57376.1"/>
    </source>
</evidence>
<evidence type="ECO:0000256" key="3">
    <source>
        <dbReference type="ARBA" id="ARBA00022833"/>
    </source>
</evidence>
<keyword evidence="11" id="KW-1185">Reference proteome</keyword>
<evidence type="ECO:0000313" key="11">
    <source>
        <dbReference type="Proteomes" id="UP000070121"/>
    </source>
</evidence>
<comment type="caution">
    <text evidence="10">The sequence shown here is derived from an EMBL/GenBank/DDBJ whole genome shotgun (WGS) entry which is preliminary data.</text>
</comment>
<keyword evidence="2" id="KW-0479">Metal-binding</keyword>
<evidence type="ECO:0000259" key="9">
    <source>
        <dbReference type="PROSITE" id="PS50048"/>
    </source>
</evidence>
<dbReference type="SUPFAM" id="SSF57701">
    <property type="entry name" value="Zn2/Cys6 DNA-binding domain"/>
    <property type="match status" value="1"/>
</dbReference>
<evidence type="ECO:0000256" key="1">
    <source>
        <dbReference type="ARBA" id="ARBA00004123"/>
    </source>
</evidence>
<evidence type="ECO:0000256" key="7">
    <source>
        <dbReference type="ARBA" id="ARBA00023242"/>
    </source>
</evidence>
<name>A0A135UAF1_9PEZI</name>
<dbReference type="PANTHER" id="PTHR31313:SF86">
    <property type="entry name" value="ZN(2)-C6 FUNGAL-TYPE DOMAIN-CONTAINING PROTEIN"/>
    <property type="match status" value="1"/>
</dbReference>
<feature type="compositionally biased region" description="Basic and acidic residues" evidence="8">
    <location>
        <begin position="131"/>
        <end position="147"/>
    </location>
</feature>
<dbReference type="PROSITE" id="PS50048">
    <property type="entry name" value="ZN2_CY6_FUNGAL_2"/>
    <property type="match status" value="1"/>
</dbReference>
<keyword evidence="6" id="KW-0804">Transcription</keyword>
<sequence length="648" mass="71219">MGPKSGNGTTAAGRPRRRAVEACSFCRRRKIKCNNEQPTCANCKTYGRDCVYEPLASPDDNTLHSTPPSRHVGRQRQGALRSTRREAQTPTSARDDSVRNLTPADRNDAGPSPNPDDDDPSTPSPPLTRTRRPENSAERASSHRGDVSRIVVSANGVSSYHGRTSALFEENPQERLSAADLRPRKPDDWIEKGLVAETAKQRQLEEFNHRAGSLDFDGVDPELGMHLLSLHWNRQHHSFLLTYRPAFMRDMACNGPYFSKILLNAIYFGASKFSPRREVRRDPNDVRTAGWPSVSVDTTAGLLGGIRGRQDSESVSRASSIPERVRYSERAFDKSVAELSTMLQTLSSKLATWKDALPANLVFDPKSSDVVPPPHVLSLLAMYHVLTILLNRPFVADGHLYNTSRSTSVNSFITCASAADSIVSVLRVYDRVFSVRHAPYLISYATYVAATIHVRITAKRSTESEARECLETSMSVFRENQETNWAVRRAQTIVEGLITRLGVCLGEGQTAQPGDRIQASKRTRLAMATAQNDTEDTNSLPQVFQSFAPQTAPENETPPLGWSDIDGIIQSFARGQDPNAASADPAQTDNPLQQVPQSAGNQTFSYGPSGFVSSQTWFQGMPEGDSGSASFDGLFFGFNGSALDSMFS</sequence>
<feature type="region of interest" description="Disordered" evidence="8">
    <location>
        <begin position="51"/>
        <end position="150"/>
    </location>
</feature>
<evidence type="ECO:0000256" key="4">
    <source>
        <dbReference type="ARBA" id="ARBA00023015"/>
    </source>
</evidence>
<dbReference type="GO" id="GO:0008270">
    <property type="term" value="F:zinc ion binding"/>
    <property type="evidence" value="ECO:0007669"/>
    <property type="project" value="InterPro"/>
</dbReference>
<dbReference type="GO" id="GO:0003677">
    <property type="term" value="F:DNA binding"/>
    <property type="evidence" value="ECO:0007669"/>
    <property type="project" value="UniProtKB-KW"/>
</dbReference>
<dbReference type="Pfam" id="PF00172">
    <property type="entry name" value="Zn_clus"/>
    <property type="match status" value="1"/>
</dbReference>
<accession>A0A135UAF1</accession>
<protein>
    <submittedName>
        <fullName evidence="10">Fungal specific transcription factor</fullName>
    </submittedName>
</protein>
<evidence type="ECO:0000256" key="8">
    <source>
        <dbReference type="SAM" id="MobiDB-lite"/>
    </source>
</evidence>
<dbReference type="GO" id="GO:0005634">
    <property type="term" value="C:nucleus"/>
    <property type="evidence" value="ECO:0007669"/>
    <property type="project" value="UniProtKB-SubCell"/>
</dbReference>
<keyword evidence="7" id="KW-0539">Nucleus</keyword>
<dbReference type="CDD" id="cd00067">
    <property type="entry name" value="GAL4"/>
    <property type="match status" value="1"/>
</dbReference>
<feature type="compositionally biased region" description="Basic and acidic residues" evidence="8">
    <location>
        <begin position="83"/>
        <end position="98"/>
    </location>
</feature>
<dbReference type="GO" id="GO:0000981">
    <property type="term" value="F:DNA-binding transcription factor activity, RNA polymerase II-specific"/>
    <property type="evidence" value="ECO:0007669"/>
    <property type="project" value="InterPro"/>
</dbReference>
<dbReference type="InterPro" id="IPR001138">
    <property type="entry name" value="Zn2Cys6_DnaBD"/>
</dbReference>
<proteinExistence type="predicted"/>
<reference evidence="10 11" key="1">
    <citation type="submission" date="2014-02" db="EMBL/GenBank/DDBJ databases">
        <title>The genome sequence of Colletotrichum salicis CBS 607.94.</title>
        <authorList>
            <person name="Baroncelli R."/>
            <person name="Thon M.R."/>
        </authorList>
    </citation>
    <scope>NUCLEOTIDE SEQUENCE [LARGE SCALE GENOMIC DNA]</scope>
    <source>
        <strain evidence="10 11">CBS 607.94</strain>
    </source>
</reference>
<keyword evidence="5" id="KW-0238">DNA-binding</keyword>
<evidence type="ECO:0000256" key="6">
    <source>
        <dbReference type="ARBA" id="ARBA00023163"/>
    </source>
</evidence>
<evidence type="ECO:0000256" key="2">
    <source>
        <dbReference type="ARBA" id="ARBA00022723"/>
    </source>
</evidence>
<dbReference type="AlphaFoldDB" id="A0A135UAF1"/>
<dbReference type="Proteomes" id="UP000070121">
    <property type="component" value="Unassembled WGS sequence"/>
</dbReference>
<keyword evidence="4" id="KW-0805">Transcription regulation</keyword>
<feature type="compositionally biased region" description="Polar residues" evidence="8">
    <location>
        <begin position="585"/>
        <end position="605"/>
    </location>
</feature>
<dbReference type="STRING" id="1209931.A0A135UAF1"/>
<feature type="region of interest" description="Disordered" evidence="8">
    <location>
        <begin position="1"/>
        <end position="20"/>
    </location>
</feature>
<gene>
    <name evidence="10" type="ORF">CSAL01_12050</name>
</gene>
<dbReference type="PROSITE" id="PS00463">
    <property type="entry name" value="ZN2_CY6_FUNGAL_1"/>
    <property type="match status" value="1"/>
</dbReference>
<evidence type="ECO:0000256" key="5">
    <source>
        <dbReference type="ARBA" id="ARBA00023125"/>
    </source>
</evidence>
<feature type="domain" description="Zn(2)-C6 fungal-type" evidence="9">
    <location>
        <begin position="22"/>
        <end position="52"/>
    </location>
</feature>
<keyword evidence="3" id="KW-0862">Zinc</keyword>
<feature type="region of interest" description="Disordered" evidence="8">
    <location>
        <begin position="575"/>
        <end position="605"/>
    </location>
</feature>
<dbReference type="CDD" id="cd12148">
    <property type="entry name" value="fungal_TF_MHR"/>
    <property type="match status" value="1"/>
</dbReference>
<dbReference type="SMART" id="SM00066">
    <property type="entry name" value="GAL4"/>
    <property type="match status" value="1"/>
</dbReference>
<dbReference type="OrthoDB" id="4161332at2759"/>
<dbReference type="Gene3D" id="4.10.240.10">
    <property type="entry name" value="Zn(2)-C6 fungal-type DNA-binding domain"/>
    <property type="match status" value="1"/>
</dbReference>
<dbReference type="EMBL" id="JFFI01001617">
    <property type="protein sequence ID" value="KXH57376.1"/>
    <property type="molecule type" value="Genomic_DNA"/>
</dbReference>
<organism evidence="10 11">
    <name type="scientific">Colletotrichum salicis</name>
    <dbReference type="NCBI Taxonomy" id="1209931"/>
    <lineage>
        <taxon>Eukaryota</taxon>
        <taxon>Fungi</taxon>
        <taxon>Dikarya</taxon>
        <taxon>Ascomycota</taxon>
        <taxon>Pezizomycotina</taxon>
        <taxon>Sordariomycetes</taxon>
        <taxon>Hypocreomycetidae</taxon>
        <taxon>Glomerellales</taxon>
        <taxon>Glomerellaceae</taxon>
        <taxon>Colletotrichum</taxon>
        <taxon>Colletotrichum acutatum species complex</taxon>
    </lineage>
</organism>
<dbReference type="InterPro" id="IPR051615">
    <property type="entry name" value="Transcr_Regulatory_Elem"/>
</dbReference>